<dbReference type="SUPFAM" id="SSF53613">
    <property type="entry name" value="Ribokinase-like"/>
    <property type="match status" value="1"/>
</dbReference>
<dbReference type="PRINTS" id="PR00990">
    <property type="entry name" value="RIBOKINASE"/>
</dbReference>
<dbReference type="Gene3D" id="3.40.1190.20">
    <property type="match status" value="1"/>
</dbReference>
<dbReference type="InterPro" id="IPR011611">
    <property type="entry name" value="PfkB_dom"/>
</dbReference>
<dbReference type="EC" id="2.7.1.15" evidence="9"/>
<evidence type="ECO:0000256" key="8">
    <source>
        <dbReference type="ARBA" id="ARBA00023277"/>
    </source>
</evidence>
<dbReference type="PANTHER" id="PTHR10584:SF166">
    <property type="entry name" value="RIBOKINASE"/>
    <property type="match status" value="1"/>
</dbReference>
<gene>
    <name evidence="9" type="primary">rbsK</name>
    <name evidence="11" type="ORF">Q4F26_02060</name>
</gene>
<keyword evidence="4 9" id="KW-0418">Kinase</keyword>
<evidence type="ECO:0000313" key="11">
    <source>
        <dbReference type="EMBL" id="MDO5457108.1"/>
    </source>
</evidence>
<comment type="similarity">
    <text evidence="9">Belongs to the carbohydrate kinase PfkB family. Ribokinase subfamily.</text>
</comment>
<comment type="pathway">
    <text evidence="9">Carbohydrate metabolism; D-ribose degradation; D-ribose 5-phosphate from beta-D-ribopyranose: step 2/2.</text>
</comment>
<keyword evidence="7 9" id="KW-0630">Potassium</keyword>
<evidence type="ECO:0000313" key="12">
    <source>
        <dbReference type="Proteomes" id="UP001171751"/>
    </source>
</evidence>
<feature type="binding site" evidence="9">
    <location>
        <position position="180"/>
    </location>
    <ligand>
        <name>ATP</name>
        <dbReference type="ChEBI" id="CHEBI:30616"/>
    </ligand>
</feature>
<comment type="caution">
    <text evidence="9">Lacks conserved residue(s) required for the propagation of feature annotation.</text>
</comment>
<dbReference type="Pfam" id="PF00294">
    <property type="entry name" value="PfkB"/>
    <property type="match status" value="1"/>
</dbReference>
<feature type="binding site" evidence="9">
    <location>
        <begin position="243"/>
        <end position="244"/>
    </location>
    <ligand>
        <name>ATP</name>
        <dbReference type="ChEBI" id="CHEBI:30616"/>
    </ligand>
</feature>
<feature type="binding site" evidence="9">
    <location>
        <position position="283"/>
    </location>
    <ligand>
        <name>K(+)</name>
        <dbReference type="ChEBI" id="CHEBI:29103"/>
    </ligand>
</feature>
<protein>
    <recommendedName>
        <fullName evidence="9">Ribokinase</fullName>
        <shortName evidence="9">RK</shortName>
        <ecNumber evidence="9">2.7.1.15</ecNumber>
    </recommendedName>
</protein>
<keyword evidence="9" id="KW-0963">Cytoplasm</keyword>
<keyword evidence="1 9" id="KW-0808">Transferase</keyword>
<feature type="binding site" evidence="9">
    <location>
        <position position="244"/>
    </location>
    <ligand>
        <name>substrate</name>
    </ligand>
</feature>
<name>A0AA43UBV3_9LACT</name>
<keyword evidence="2 9" id="KW-0479">Metal-binding</keyword>
<evidence type="ECO:0000259" key="10">
    <source>
        <dbReference type="Pfam" id="PF00294"/>
    </source>
</evidence>
<dbReference type="GO" id="GO:0019303">
    <property type="term" value="P:D-ribose catabolic process"/>
    <property type="evidence" value="ECO:0007669"/>
    <property type="project" value="UniProtKB-UniRule"/>
</dbReference>
<evidence type="ECO:0000256" key="6">
    <source>
        <dbReference type="ARBA" id="ARBA00022842"/>
    </source>
</evidence>
<feature type="active site" description="Proton acceptor" evidence="9">
    <location>
        <position position="244"/>
    </location>
</feature>
<dbReference type="GO" id="GO:0004747">
    <property type="term" value="F:ribokinase activity"/>
    <property type="evidence" value="ECO:0007669"/>
    <property type="project" value="UniProtKB-UniRule"/>
</dbReference>
<feature type="binding site" evidence="9">
    <location>
        <position position="277"/>
    </location>
    <ligand>
        <name>K(+)</name>
        <dbReference type="ChEBI" id="CHEBI:29103"/>
    </ligand>
</feature>
<feature type="binding site" evidence="9">
    <location>
        <position position="240"/>
    </location>
    <ligand>
        <name>K(+)</name>
        <dbReference type="ChEBI" id="CHEBI:29103"/>
    </ligand>
</feature>
<comment type="subunit">
    <text evidence="9">Homodimer.</text>
</comment>
<dbReference type="Proteomes" id="UP001171751">
    <property type="component" value="Unassembled WGS sequence"/>
</dbReference>
<dbReference type="InterPro" id="IPR011877">
    <property type="entry name" value="Ribokinase"/>
</dbReference>
<keyword evidence="6 9" id="KW-0460">Magnesium</keyword>
<evidence type="ECO:0000256" key="7">
    <source>
        <dbReference type="ARBA" id="ARBA00022958"/>
    </source>
</evidence>
<evidence type="ECO:0000256" key="9">
    <source>
        <dbReference type="HAMAP-Rule" id="MF_01987"/>
    </source>
</evidence>
<evidence type="ECO:0000256" key="1">
    <source>
        <dbReference type="ARBA" id="ARBA00022679"/>
    </source>
</evidence>
<dbReference type="GO" id="GO:0005737">
    <property type="term" value="C:cytoplasm"/>
    <property type="evidence" value="ECO:0007669"/>
    <property type="project" value="UniProtKB-SubCell"/>
</dbReference>
<comment type="function">
    <text evidence="9">Catalyzes the phosphorylation of ribose at O-5 in a reaction requiring ATP and magnesium. The resulting D-ribose-5-phosphate can then be used either for sythesis of nucleotides, histidine, and tryptophan, or as a component of the pentose phosphate pathway.</text>
</comment>
<organism evidence="11 12">
    <name type="scientific">Atopococcus tabaci</name>
    <dbReference type="NCBI Taxonomy" id="269774"/>
    <lineage>
        <taxon>Bacteria</taxon>
        <taxon>Bacillati</taxon>
        <taxon>Bacillota</taxon>
        <taxon>Bacilli</taxon>
        <taxon>Lactobacillales</taxon>
        <taxon>Carnobacteriaceae</taxon>
        <taxon>Atopococcus</taxon>
    </lineage>
</organism>
<dbReference type="PANTHER" id="PTHR10584">
    <property type="entry name" value="SUGAR KINASE"/>
    <property type="match status" value="1"/>
</dbReference>
<keyword evidence="3 9" id="KW-0547">Nucleotide-binding</keyword>
<feature type="binding site" evidence="9">
    <location>
        <begin position="10"/>
        <end position="12"/>
    </location>
    <ligand>
        <name>substrate</name>
    </ligand>
</feature>
<keyword evidence="8 9" id="KW-0119">Carbohydrate metabolism</keyword>
<reference evidence="11" key="1">
    <citation type="submission" date="2023-07" db="EMBL/GenBank/DDBJ databases">
        <title>Between Cages and Wild: Unraveling the Impact of Captivity on Animal Microbiomes and Antimicrobial Resistance.</title>
        <authorList>
            <person name="Schmartz G.P."/>
            <person name="Rehner J."/>
            <person name="Schuff M.J."/>
            <person name="Becker S.L."/>
            <person name="Kravczyk M."/>
            <person name="Gurevich A."/>
            <person name="Francke R."/>
            <person name="Mueller R."/>
            <person name="Keller V."/>
            <person name="Keller A."/>
        </authorList>
    </citation>
    <scope>NUCLEOTIDE SEQUENCE</scope>
    <source>
        <strain evidence="11">S39M_St_73</strain>
    </source>
</reference>
<evidence type="ECO:0000256" key="4">
    <source>
        <dbReference type="ARBA" id="ARBA00022777"/>
    </source>
</evidence>
<evidence type="ECO:0000256" key="3">
    <source>
        <dbReference type="ARBA" id="ARBA00022741"/>
    </source>
</evidence>
<comment type="activity regulation">
    <text evidence="9">Activated by a monovalent cation that binds near, but not in, the active site. The most likely occupant of the site in vivo is potassium. Ion binding induces a conformational change that may alter substrate affinity.</text>
</comment>
<comment type="subcellular location">
    <subcellularLocation>
        <location evidence="9">Cytoplasm</location>
    </subcellularLocation>
</comment>
<comment type="cofactor">
    <cofactor evidence="9">
        <name>Mg(2+)</name>
        <dbReference type="ChEBI" id="CHEBI:18420"/>
    </cofactor>
    <text evidence="9">Requires a divalent cation, most likely magnesium in vivo, as an electrophilic catalyst to aid phosphoryl group transfer. It is the chelate of the metal and the nucleotide that is the actual substrate.</text>
</comment>
<dbReference type="CDD" id="cd01174">
    <property type="entry name" value="ribokinase"/>
    <property type="match status" value="1"/>
</dbReference>
<accession>A0AA43UBV3</accession>
<feature type="binding site" evidence="9">
    <location>
        <position position="238"/>
    </location>
    <ligand>
        <name>K(+)</name>
        <dbReference type="ChEBI" id="CHEBI:29103"/>
    </ligand>
</feature>
<proteinExistence type="inferred from homology"/>
<feature type="binding site" evidence="9">
    <location>
        <position position="274"/>
    </location>
    <ligand>
        <name>K(+)</name>
        <dbReference type="ChEBI" id="CHEBI:29103"/>
    </ligand>
</feature>
<comment type="catalytic activity">
    <reaction evidence="9">
        <text>D-ribose + ATP = D-ribose 5-phosphate + ADP + H(+)</text>
        <dbReference type="Rhea" id="RHEA:13697"/>
        <dbReference type="ChEBI" id="CHEBI:15378"/>
        <dbReference type="ChEBI" id="CHEBI:30616"/>
        <dbReference type="ChEBI" id="CHEBI:47013"/>
        <dbReference type="ChEBI" id="CHEBI:78346"/>
        <dbReference type="ChEBI" id="CHEBI:456216"/>
        <dbReference type="EC" id="2.7.1.15"/>
    </reaction>
</comment>
<dbReference type="HAMAP" id="MF_01987">
    <property type="entry name" value="Ribokinase"/>
    <property type="match status" value="1"/>
</dbReference>
<dbReference type="GO" id="GO:0046872">
    <property type="term" value="F:metal ion binding"/>
    <property type="evidence" value="ECO:0007669"/>
    <property type="project" value="UniProtKB-KW"/>
</dbReference>
<dbReference type="InterPro" id="IPR002139">
    <property type="entry name" value="Ribo/fructo_kinase"/>
</dbReference>
<keyword evidence="12" id="KW-1185">Reference proteome</keyword>
<feature type="binding site" evidence="9">
    <location>
        <position position="137"/>
    </location>
    <ligand>
        <name>substrate</name>
    </ligand>
</feature>
<dbReference type="GO" id="GO:0005524">
    <property type="term" value="F:ATP binding"/>
    <property type="evidence" value="ECO:0007669"/>
    <property type="project" value="UniProtKB-UniRule"/>
</dbReference>
<feature type="binding site" evidence="9">
    <location>
        <begin position="38"/>
        <end position="42"/>
    </location>
    <ligand>
        <name>substrate</name>
    </ligand>
</feature>
<sequence length="298" mass="32904">MTILNFGSLNIDRTYEVDQFVQAGQTVSTFNYQEFLGGKGLNQSVALARAGADVYHVGVVGHDGGDLKQALINNNIDATYLWEVEEHSGHTVIQIDSEGENAILFEAGSNFSLDREMIDEVFRKFKNEKILVLLQNEVSNVDYIIEQAAHEGHPVVFNPSPMNQEVLNLPLHLVNYFLINESEGQALSHKAAIEDVYTEMIKLYPESSTLLTLGSSGAKLYDQEKHYAVEAVKTQPVDTTAAGDTFTGYFLAGLIQGEDWDKVLQQAAMASSMAISKKGAMESIPGRAEVQKRLKENK</sequence>
<feature type="domain" description="Carbohydrate kinase PfkB" evidence="10">
    <location>
        <begin position="5"/>
        <end position="285"/>
    </location>
</feature>
<feature type="binding site" evidence="9">
    <location>
        <begin position="212"/>
        <end position="217"/>
    </location>
    <ligand>
        <name>ATP</name>
        <dbReference type="ChEBI" id="CHEBI:30616"/>
    </ligand>
</feature>
<keyword evidence="5 9" id="KW-0067">ATP-binding</keyword>
<dbReference type="EMBL" id="JAUNQW010000005">
    <property type="protein sequence ID" value="MDO5457108.1"/>
    <property type="molecule type" value="Genomic_DNA"/>
</dbReference>
<dbReference type="InterPro" id="IPR029056">
    <property type="entry name" value="Ribokinase-like"/>
</dbReference>
<evidence type="ECO:0000256" key="5">
    <source>
        <dbReference type="ARBA" id="ARBA00022840"/>
    </source>
</evidence>
<feature type="binding site" evidence="9">
    <location>
        <position position="279"/>
    </location>
    <ligand>
        <name>K(+)</name>
        <dbReference type="ChEBI" id="CHEBI:29103"/>
    </ligand>
</feature>
<evidence type="ECO:0000256" key="2">
    <source>
        <dbReference type="ARBA" id="ARBA00022723"/>
    </source>
</evidence>
<comment type="caution">
    <text evidence="11">The sequence shown here is derived from an EMBL/GenBank/DDBJ whole genome shotgun (WGS) entry which is preliminary data.</text>
</comment>
<dbReference type="AlphaFoldDB" id="A0AA43UBV3"/>